<proteinExistence type="predicted"/>
<reference evidence="2 3" key="1">
    <citation type="submission" date="2016-11" db="EMBL/GenBank/DDBJ databases">
        <authorList>
            <person name="Jaros S."/>
            <person name="Januszkiewicz K."/>
            <person name="Wedrychowicz H."/>
        </authorList>
    </citation>
    <scope>NUCLEOTIDE SEQUENCE [LARGE SCALE GENOMIC DNA]</scope>
    <source>
        <strain evidence="2 3">DSM 15929</strain>
    </source>
</reference>
<dbReference type="Pfam" id="PF13673">
    <property type="entry name" value="Acetyltransf_10"/>
    <property type="match status" value="1"/>
</dbReference>
<dbReference type="CDD" id="cd04301">
    <property type="entry name" value="NAT_SF"/>
    <property type="match status" value="1"/>
</dbReference>
<evidence type="ECO:0000313" key="3">
    <source>
        <dbReference type="Proteomes" id="UP000184386"/>
    </source>
</evidence>
<gene>
    <name evidence="2" type="ORF">SAMN02745136_00814</name>
</gene>
<evidence type="ECO:0000259" key="1">
    <source>
        <dbReference type="PROSITE" id="PS51186"/>
    </source>
</evidence>
<dbReference type="GO" id="GO:0016747">
    <property type="term" value="F:acyltransferase activity, transferring groups other than amino-acyl groups"/>
    <property type="evidence" value="ECO:0007669"/>
    <property type="project" value="InterPro"/>
</dbReference>
<evidence type="ECO:0000313" key="2">
    <source>
        <dbReference type="EMBL" id="SHJ77679.1"/>
    </source>
</evidence>
<dbReference type="RefSeq" id="WP_073273207.1">
    <property type="nucleotide sequence ID" value="NZ_FRAC01000007.1"/>
</dbReference>
<dbReference type="PROSITE" id="PS51186">
    <property type="entry name" value="GNAT"/>
    <property type="match status" value="1"/>
</dbReference>
<name>A0A1M6M2N3_9FIRM</name>
<keyword evidence="3" id="KW-1185">Reference proteome</keyword>
<dbReference type="OrthoDB" id="6382410at2"/>
<dbReference type="Gene3D" id="3.40.630.30">
    <property type="match status" value="1"/>
</dbReference>
<dbReference type="InterPro" id="IPR000182">
    <property type="entry name" value="GNAT_dom"/>
</dbReference>
<dbReference type="AlphaFoldDB" id="A0A1M6M2N3"/>
<dbReference type="Proteomes" id="UP000184386">
    <property type="component" value="Unassembled WGS sequence"/>
</dbReference>
<dbReference type="EMBL" id="FRAC01000007">
    <property type="protein sequence ID" value="SHJ77679.1"/>
    <property type="molecule type" value="Genomic_DNA"/>
</dbReference>
<dbReference type="SUPFAM" id="SSF55729">
    <property type="entry name" value="Acyl-CoA N-acyltransferases (Nat)"/>
    <property type="match status" value="1"/>
</dbReference>
<protein>
    <submittedName>
        <fullName evidence="2">Acetyltransferase (GNAT) family protein</fullName>
    </submittedName>
</protein>
<keyword evidence="2" id="KW-0808">Transferase</keyword>
<organism evidence="2 3">
    <name type="scientific">Anaerocolumna jejuensis DSM 15929</name>
    <dbReference type="NCBI Taxonomy" id="1121322"/>
    <lineage>
        <taxon>Bacteria</taxon>
        <taxon>Bacillati</taxon>
        <taxon>Bacillota</taxon>
        <taxon>Clostridia</taxon>
        <taxon>Lachnospirales</taxon>
        <taxon>Lachnospiraceae</taxon>
        <taxon>Anaerocolumna</taxon>
    </lineage>
</organism>
<sequence>MIKQAEEKDIPTIEGILLNAVIWMKKNELQNQWNVDSIKWSSLSKEYHINDFYINYQNGVPAACMAITDSDQKYWPEIPKGNSLYIHKLTVKREFAGKGISKELIDFAKKLSLKNDIDSLRLDCNFQRNKLRKIYENEGFIYSGKKKLENHYDMALYVWHR</sequence>
<accession>A0A1M6M2N3</accession>
<dbReference type="STRING" id="1121322.SAMN02745136_00814"/>
<dbReference type="InterPro" id="IPR016181">
    <property type="entry name" value="Acyl_CoA_acyltransferase"/>
</dbReference>
<feature type="domain" description="N-acetyltransferase" evidence="1">
    <location>
        <begin position="1"/>
        <end position="161"/>
    </location>
</feature>